<keyword evidence="3" id="KW-1185">Reference proteome</keyword>
<sequence>MANRVVLRLCLGCLGGAASQHLPTVCNCVAYLIIMLRCALRSRLFFSICRINLRVWGGARGLELVHGECGGSFWVSPVEESLFSCCDLQLNSGDALFSIRN</sequence>
<accession>A0A8K0S196</accession>
<dbReference type="EMBL" id="JAGPXF010000003">
    <property type="protein sequence ID" value="KAH7252666.1"/>
    <property type="molecule type" value="Genomic_DNA"/>
</dbReference>
<feature type="signal peptide" evidence="1">
    <location>
        <begin position="1"/>
        <end position="19"/>
    </location>
</feature>
<feature type="chain" id="PRO_5035455231" description="Secreted protein" evidence="1">
    <location>
        <begin position="20"/>
        <end position="101"/>
    </location>
</feature>
<evidence type="ECO:0008006" key="4">
    <source>
        <dbReference type="Google" id="ProtNLM"/>
    </source>
</evidence>
<organism evidence="2 3">
    <name type="scientific">Fusarium tricinctum</name>
    <dbReference type="NCBI Taxonomy" id="61284"/>
    <lineage>
        <taxon>Eukaryota</taxon>
        <taxon>Fungi</taxon>
        <taxon>Dikarya</taxon>
        <taxon>Ascomycota</taxon>
        <taxon>Pezizomycotina</taxon>
        <taxon>Sordariomycetes</taxon>
        <taxon>Hypocreomycetidae</taxon>
        <taxon>Hypocreales</taxon>
        <taxon>Nectriaceae</taxon>
        <taxon>Fusarium</taxon>
        <taxon>Fusarium tricinctum species complex</taxon>
    </lineage>
</organism>
<gene>
    <name evidence="2" type="ORF">BKA59DRAFT_167610</name>
</gene>
<protein>
    <recommendedName>
        <fullName evidence="4">Secreted protein</fullName>
    </recommendedName>
</protein>
<evidence type="ECO:0000256" key="1">
    <source>
        <dbReference type="SAM" id="SignalP"/>
    </source>
</evidence>
<reference evidence="2" key="1">
    <citation type="journal article" date="2021" name="Nat. Commun.">
        <title>Genetic determinants of endophytism in the Arabidopsis root mycobiome.</title>
        <authorList>
            <person name="Mesny F."/>
            <person name="Miyauchi S."/>
            <person name="Thiergart T."/>
            <person name="Pickel B."/>
            <person name="Atanasova L."/>
            <person name="Karlsson M."/>
            <person name="Huettel B."/>
            <person name="Barry K.W."/>
            <person name="Haridas S."/>
            <person name="Chen C."/>
            <person name="Bauer D."/>
            <person name="Andreopoulos W."/>
            <person name="Pangilinan J."/>
            <person name="LaButti K."/>
            <person name="Riley R."/>
            <person name="Lipzen A."/>
            <person name="Clum A."/>
            <person name="Drula E."/>
            <person name="Henrissat B."/>
            <person name="Kohler A."/>
            <person name="Grigoriev I.V."/>
            <person name="Martin F.M."/>
            <person name="Hacquard S."/>
        </authorList>
    </citation>
    <scope>NUCLEOTIDE SEQUENCE</scope>
    <source>
        <strain evidence="2">MPI-SDFR-AT-0068</strain>
    </source>
</reference>
<comment type="caution">
    <text evidence="2">The sequence shown here is derived from an EMBL/GenBank/DDBJ whole genome shotgun (WGS) entry which is preliminary data.</text>
</comment>
<keyword evidence="1" id="KW-0732">Signal</keyword>
<evidence type="ECO:0000313" key="2">
    <source>
        <dbReference type="EMBL" id="KAH7252666.1"/>
    </source>
</evidence>
<evidence type="ECO:0000313" key="3">
    <source>
        <dbReference type="Proteomes" id="UP000813427"/>
    </source>
</evidence>
<proteinExistence type="predicted"/>
<name>A0A8K0S196_9HYPO</name>
<dbReference type="AlphaFoldDB" id="A0A8K0S196"/>
<dbReference type="Proteomes" id="UP000813427">
    <property type="component" value="Unassembled WGS sequence"/>
</dbReference>